<evidence type="ECO:0000256" key="6">
    <source>
        <dbReference type="ARBA" id="ARBA00023002"/>
    </source>
</evidence>
<dbReference type="Gene3D" id="3.30.572.10">
    <property type="entry name" value="Thymidylate synthase/dCMP hydroxymethylase domain"/>
    <property type="match status" value="1"/>
</dbReference>
<dbReference type="EMBL" id="CM007648">
    <property type="protein sequence ID" value="ONM26534.1"/>
    <property type="molecule type" value="Genomic_DNA"/>
</dbReference>
<dbReference type="EMBL" id="CM007648">
    <property type="protein sequence ID" value="ONM26547.1"/>
    <property type="molecule type" value="Genomic_DNA"/>
</dbReference>
<dbReference type="EMBL" id="CM007648">
    <property type="protein sequence ID" value="ONM26536.1"/>
    <property type="molecule type" value="Genomic_DNA"/>
</dbReference>
<feature type="domain" description="DHFR" evidence="8">
    <location>
        <begin position="19"/>
        <end position="196"/>
    </location>
</feature>
<dbReference type="Gene3D" id="3.40.430.10">
    <property type="entry name" value="Dihydrofolate Reductase, subunit A"/>
    <property type="match status" value="1"/>
</dbReference>
<dbReference type="CDD" id="cd00209">
    <property type="entry name" value="DHFR"/>
    <property type="match status" value="1"/>
</dbReference>
<dbReference type="InterPro" id="IPR017925">
    <property type="entry name" value="DHFR_CS"/>
</dbReference>
<dbReference type="PROSITE" id="PS51330">
    <property type="entry name" value="DHFR_2"/>
    <property type="match status" value="1"/>
</dbReference>
<dbReference type="FunFam" id="3.40.430.10:FF:000003">
    <property type="entry name" value="Bifunctional dihydrofolate reductase-thymidylate synthase"/>
    <property type="match status" value="1"/>
</dbReference>
<dbReference type="AlphaFoldDB" id="A0A1D6F5G9"/>
<dbReference type="UniPathway" id="UPA00077">
    <property type="reaction ID" value="UER00158"/>
</dbReference>
<organism evidence="9">
    <name type="scientific">Zea mays</name>
    <name type="common">Maize</name>
    <dbReference type="NCBI Taxonomy" id="4577"/>
    <lineage>
        <taxon>Eukaryota</taxon>
        <taxon>Viridiplantae</taxon>
        <taxon>Streptophyta</taxon>
        <taxon>Embryophyta</taxon>
        <taxon>Tracheophyta</taxon>
        <taxon>Spermatophyta</taxon>
        <taxon>Magnoliopsida</taxon>
        <taxon>Liliopsida</taxon>
        <taxon>Poales</taxon>
        <taxon>Poaceae</taxon>
        <taxon>PACMAD clade</taxon>
        <taxon>Panicoideae</taxon>
        <taxon>Andropogonodae</taxon>
        <taxon>Andropogoneae</taxon>
        <taxon>Tripsacinae</taxon>
        <taxon>Zea</taxon>
    </lineage>
</organism>
<comment type="similarity">
    <text evidence="7">Belongs to the dihydrofolate reductase family.</text>
</comment>
<dbReference type="EC" id="1.5.1.3" evidence="2"/>
<evidence type="ECO:0000256" key="3">
    <source>
        <dbReference type="ARBA" id="ARBA00022563"/>
    </source>
</evidence>
<protein>
    <recommendedName>
        <fullName evidence="2">dihydrofolate reductase</fullName>
        <ecNumber evidence="2">1.5.1.3</ecNumber>
    </recommendedName>
</protein>
<reference evidence="9" key="1">
    <citation type="submission" date="2015-12" db="EMBL/GenBank/DDBJ databases">
        <title>Update maize B73 reference genome by single molecule sequencing technologies.</title>
        <authorList>
            <consortium name="Maize Genome Sequencing Project"/>
            <person name="Ware D."/>
        </authorList>
    </citation>
    <scope>NUCLEOTIDE SEQUENCE [LARGE SCALE GENOMIC DNA]</scope>
    <source>
        <tissue evidence="9">Seedling</tissue>
    </source>
</reference>
<dbReference type="ExpressionAtlas" id="A0A1D6F5G9">
    <property type="expression patterns" value="baseline"/>
</dbReference>
<dbReference type="GO" id="GO:0050661">
    <property type="term" value="F:NADP binding"/>
    <property type="evidence" value="ECO:0007669"/>
    <property type="project" value="InterPro"/>
</dbReference>
<dbReference type="InterPro" id="IPR001796">
    <property type="entry name" value="DHFR_dom"/>
</dbReference>
<dbReference type="GO" id="GO:0046654">
    <property type="term" value="P:tetrahydrofolate biosynthetic process"/>
    <property type="evidence" value="ECO:0007669"/>
    <property type="project" value="UniProtKB-UniPathway"/>
</dbReference>
<dbReference type="InterPro" id="IPR012259">
    <property type="entry name" value="DHFR"/>
</dbReference>
<sequence length="389" mass="44019">MAMAAVLANGDSQGRPQRNYQVVVAGTRDMGIGKDGVLPWKLPGDLKFFKELTLITSDPVKKNAVIMGRKTWESIPVKSRPLPGRLNVILTRSGSFDFATVENVVICGSMESALELLASTPYCLSIEKVFVIGGGQVLREYLKGPACEAIHLTDIQSSIECDTFIPPVDFSVFQPWYSSFPVIESNIRHSFVSFVRVRKSVAETHESNGKESTEVDTKNDKFETENFSFLPKMVYDRHEEYQYLNLVEDIIRSGAQKNDRTGTGTLSKFGCQMRFNLRKNFPLLTTKRVFWRGVVEELLWFISGSTNAKVVPVGLNKPRFGRKMTQTKCRRTWQPTFGRWSKRFCKRRVFISGMAMLQESISTGIYLLDISCKQAMSLFLISKKGRLVQ</sequence>
<dbReference type="PRINTS" id="PR00070">
    <property type="entry name" value="DHFR"/>
</dbReference>
<evidence type="ECO:0000256" key="7">
    <source>
        <dbReference type="RuleBase" id="RU004474"/>
    </source>
</evidence>
<proteinExistence type="inferred from homology"/>
<keyword evidence="5" id="KW-0521">NADP</keyword>
<dbReference type="EMBL" id="CM007648">
    <property type="protein sequence ID" value="ONM26539.1"/>
    <property type="molecule type" value="Genomic_DNA"/>
</dbReference>
<keyword evidence="4" id="KW-0808">Transferase</keyword>
<dbReference type="PANTHER" id="PTHR48069:SF3">
    <property type="entry name" value="DIHYDROFOLATE REDUCTASE"/>
    <property type="match status" value="1"/>
</dbReference>
<evidence type="ECO:0000259" key="8">
    <source>
        <dbReference type="PROSITE" id="PS51330"/>
    </source>
</evidence>
<dbReference type="Pfam" id="PF00303">
    <property type="entry name" value="Thymidylat_synt"/>
    <property type="match status" value="1"/>
</dbReference>
<evidence type="ECO:0000256" key="5">
    <source>
        <dbReference type="ARBA" id="ARBA00022857"/>
    </source>
</evidence>
<accession>A0A1D6F5G9</accession>
<keyword evidence="3" id="KW-0554">One-carbon metabolism</keyword>
<dbReference type="PANTHER" id="PTHR48069">
    <property type="entry name" value="DIHYDROFOLATE REDUCTASE"/>
    <property type="match status" value="1"/>
</dbReference>
<evidence type="ECO:0000256" key="2">
    <source>
        <dbReference type="ARBA" id="ARBA00012856"/>
    </source>
</evidence>
<dbReference type="InterPro" id="IPR036926">
    <property type="entry name" value="Thymidate_synth/dCMP_Mease_sf"/>
</dbReference>
<evidence type="ECO:0000256" key="1">
    <source>
        <dbReference type="ARBA" id="ARBA00004903"/>
    </source>
</evidence>
<keyword evidence="6" id="KW-0560">Oxidoreductase</keyword>
<name>A0A1D6F5G9_MAIZE</name>
<dbReference type="Pfam" id="PF00186">
    <property type="entry name" value="DHFR_1"/>
    <property type="match status" value="1"/>
</dbReference>
<dbReference type="SUPFAM" id="SSF53597">
    <property type="entry name" value="Dihydrofolate reductase-like"/>
    <property type="match status" value="1"/>
</dbReference>
<dbReference type="PROSITE" id="PS00075">
    <property type="entry name" value="DHFR_1"/>
    <property type="match status" value="1"/>
</dbReference>
<dbReference type="FunFam" id="3.30.572.10:FF:000019">
    <property type="entry name" value="Bifunctional dihydrofolate reductase-thymidylate synthase 2"/>
    <property type="match status" value="1"/>
</dbReference>
<dbReference type="InterPro" id="IPR024072">
    <property type="entry name" value="DHFR-like_dom_sf"/>
</dbReference>
<dbReference type="SUPFAM" id="SSF55831">
    <property type="entry name" value="Thymidylate synthase/dCMP hydroxymethylase"/>
    <property type="match status" value="1"/>
</dbReference>
<dbReference type="GO" id="GO:0006730">
    <property type="term" value="P:one-carbon metabolic process"/>
    <property type="evidence" value="ECO:0007669"/>
    <property type="project" value="UniProtKB-KW"/>
</dbReference>
<comment type="pathway">
    <text evidence="1">Cofactor biosynthesis; tetrahydrofolate biosynthesis; 5,6,7,8-tetrahydrofolate from 7,8-dihydrofolate: step 1/1.</text>
</comment>
<dbReference type="GO" id="GO:0016740">
    <property type="term" value="F:transferase activity"/>
    <property type="evidence" value="ECO:0007669"/>
    <property type="project" value="UniProtKB-KW"/>
</dbReference>
<dbReference type="GO" id="GO:0004146">
    <property type="term" value="F:dihydrofolate reductase activity"/>
    <property type="evidence" value="ECO:0007669"/>
    <property type="project" value="UniProtKB-EC"/>
</dbReference>
<evidence type="ECO:0000256" key="4">
    <source>
        <dbReference type="ARBA" id="ARBA00022679"/>
    </source>
</evidence>
<dbReference type="InterPro" id="IPR023451">
    <property type="entry name" value="Thymidate_synth/dCMP_Mease_dom"/>
</dbReference>
<gene>
    <name evidence="9" type="ORF">ZEAMMB73_Zm00001d007318</name>
</gene>
<evidence type="ECO:0000313" key="9">
    <source>
        <dbReference type="EMBL" id="ONM26539.1"/>
    </source>
</evidence>